<dbReference type="AlphaFoldDB" id="A0A8X6U9P8"/>
<reference evidence="1" key="1">
    <citation type="submission" date="2020-08" db="EMBL/GenBank/DDBJ databases">
        <title>Multicomponent nature underlies the extraordinary mechanical properties of spider dragline silk.</title>
        <authorList>
            <person name="Kono N."/>
            <person name="Nakamura H."/>
            <person name="Mori M."/>
            <person name="Yoshida Y."/>
            <person name="Ohtoshi R."/>
            <person name="Malay A.D."/>
            <person name="Moran D.A.P."/>
            <person name="Tomita M."/>
            <person name="Numata K."/>
            <person name="Arakawa K."/>
        </authorList>
    </citation>
    <scope>NUCLEOTIDE SEQUENCE</scope>
</reference>
<sequence>MLVALLSQPPDQFKIAKKRCNLSNQKDLDKILNTLLSDYSSNEIVSVDETHTDIFDNLAVESEASKTEQRYVVLDDDTNDKAEYFVAEKKVKGKVGCSWE</sequence>
<keyword evidence="2" id="KW-1185">Reference proteome</keyword>
<evidence type="ECO:0000313" key="2">
    <source>
        <dbReference type="Proteomes" id="UP000887013"/>
    </source>
</evidence>
<protein>
    <submittedName>
        <fullName evidence="1">Uncharacterized protein</fullName>
    </submittedName>
</protein>
<proteinExistence type="predicted"/>
<gene>
    <name evidence="1" type="ORF">NPIL_72571</name>
</gene>
<organism evidence="1 2">
    <name type="scientific">Nephila pilipes</name>
    <name type="common">Giant wood spider</name>
    <name type="synonym">Nephila maculata</name>
    <dbReference type="NCBI Taxonomy" id="299642"/>
    <lineage>
        <taxon>Eukaryota</taxon>
        <taxon>Metazoa</taxon>
        <taxon>Ecdysozoa</taxon>
        <taxon>Arthropoda</taxon>
        <taxon>Chelicerata</taxon>
        <taxon>Arachnida</taxon>
        <taxon>Araneae</taxon>
        <taxon>Araneomorphae</taxon>
        <taxon>Entelegynae</taxon>
        <taxon>Araneoidea</taxon>
        <taxon>Nephilidae</taxon>
        <taxon>Nephila</taxon>
    </lineage>
</organism>
<accession>A0A8X6U9P8</accession>
<dbReference type="Proteomes" id="UP000887013">
    <property type="component" value="Unassembled WGS sequence"/>
</dbReference>
<comment type="caution">
    <text evidence="1">The sequence shown here is derived from an EMBL/GenBank/DDBJ whole genome shotgun (WGS) entry which is preliminary data.</text>
</comment>
<evidence type="ECO:0000313" key="1">
    <source>
        <dbReference type="EMBL" id="GFT88920.1"/>
    </source>
</evidence>
<name>A0A8X6U9P8_NEPPI</name>
<dbReference type="EMBL" id="BMAW01073694">
    <property type="protein sequence ID" value="GFT88920.1"/>
    <property type="molecule type" value="Genomic_DNA"/>
</dbReference>